<feature type="compositionally biased region" description="Pro residues" evidence="1">
    <location>
        <begin position="23"/>
        <end position="34"/>
    </location>
</feature>
<sequence length="428" mass="46140">MEDKENNIHYNIITSPGSSVFGSPPPPPPPPPPRALRAHRLALQPAKATTTTATRATTVNPASISDISKRLSLTAVSGPSSALLTTNPATFIKDAFKTSIEIWSPQSRAWIRPEALQCPILKFALQEGKIIVFVSGRVDKAADRKTFSKVPSYALVWPARSVASWARDIHWPRLSGGYMEVSFAIGFLETPQLIAFGGGNARPIVLRPQQLSARFDYLRCLADHVKTVLKGGSAAWLRFFSSRPVHPSSKTLVNMYSIPGMLSCSTNSAAIAGTPPPTPTPDISTTSNSDSYDLIIQHVGADGADDMPVDPEPPTDQREQDDIILIDLLEPTPESSPAVPLAPSTLADLVGVRLGPSPLPPLPPSPPLTTYTEGLVGEPVALAALNRGLVSSVTLGDKAYHEALKKKQEYLEKLWLQCTEEIERMTVP</sequence>
<accession>A0AAN8RJX5</accession>
<dbReference type="AlphaFoldDB" id="A0AAN8RJX5"/>
<feature type="region of interest" description="Disordered" evidence="1">
    <location>
        <begin position="1"/>
        <end position="34"/>
    </location>
</feature>
<name>A0AAN8RJX5_9PEZI</name>
<proteinExistence type="predicted"/>
<evidence type="ECO:0000313" key="2">
    <source>
        <dbReference type="EMBL" id="KAK6332118.1"/>
    </source>
</evidence>
<keyword evidence="3" id="KW-1185">Reference proteome</keyword>
<organism evidence="2 3">
    <name type="scientific">Orbilia javanica</name>
    <dbReference type="NCBI Taxonomy" id="47235"/>
    <lineage>
        <taxon>Eukaryota</taxon>
        <taxon>Fungi</taxon>
        <taxon>Dikarya</taxon>
        <taxon>Ascomycota</taxon>
        <taxon>Pezizomycotina</taxon>
        <taxon>Orbiliomycetes</taxon>
        <taxon>Orbiliales</taxon>
        <taxon>Orbiliaceae</taxon>
        <taxon>Orbilia</taxon>
    </lineage>
</organism>
<comment type="caution">
    <text evidence="2">The sequence shown here is derived from an EMBL/GenBank/DDBJ whole genome shotgun (WGS) entry which is preliminary data.</text>
</comment>
<evidence type="ECO:0000313" key="3">
    <source>
        <dbReference type="Proteomes" id="UP001313282"/>
    </source>
</evidence>
<dbReference type="EMBL" id="JAVHNR010000010">
    <property type="protein sequence ID" value="KAK6332118.1"/>
    <property type="molecule type" value="Genomic_DNA"/>
</dbReference>
<gene>
    <name evidence="2" type="ORF">TWF718_002652</name>
</gene>
<reference evidence="2 3" key="1">
    <citation type="submission" date="2019-10" db="EMBL/GenBank/DDBJ databases">
        <authorList>
            <person name="Palmer J.M."/>
        </authorList>
    </citation>
    <scope>NUCLEOTIDE SEQUENCE [LARGE SCALE GENOMIC DNA]</scope>
    <source>
        <strain evidence="2 3">TWF718</strain>
    </source>
</reference>
<dbReference type="Proteomes" id="UP001313282">
    <property type="component" value="Unassembled WGS sequence"/>
</dbReference>
<protein>
    <submittedName>
        <fullName evidence="2">Uncharacterized protein</fullName>
    </submittedName>
</protein>
<feature type="compositionally biased region" description="Polar residues" evidence="1">
    <location>
        <begin position="8"/>
        <end position="21"/>
    </location>
</feature>
<evidence type="ECO:0000256" key="1">
    <source>
        <dbReference type="SAM" id="MobiDB-lite"/>
    </source>
</evidence>